<evidence type="ECO:0000259" key="6">
    <source>
        <dbReference type="PROSITE" id="PS50846"/>
    </source>
</evidence>
<dbReference type="GO" id="GO:0046872">
    <property type="term" value="F:metal ion binding"/>
    <property type="evidence" value="ECO:0007669"/>
    <property type="project" value="UniProtKB-KW"/>
</dbReference>
<organism evidence="7 8">
    <name type="scientific">Arachis hypogaea</name>
    <name type="common">Peanut</name>
    <dbReference type="NCBI Taxonomy" id="3818"/>
    <lineage>
        <taxon>Eukaryota</taxon>
        <taxon>Viridiplantae</taxon>
        <taxon>Streptophyta</taxon>
        <taxon>Embryophyta</taxon>
        <taxon>Tracheophyta</taxon>
        <taxon>Spermatophyta</taxon>
        <taxon>Magnoliopsida</taxon>
        <taxon>eudicotyledons</taxon>
        <taxon>Gunneridae</taxon>
        <taxon>Pentapetalae</taxon>
        <taxon>rosids</taxon>
        <taxon>fabids</taxon>
        <taxon>Fabales</taxon>
        <taxon>Fabaceae</taxon>
        <taxon>Papilionoideae</taxon>
        <taxon>50 kb inversion clade</taxon>
        <taxon>dalbergioids sensu lato</taxon>
        <taxon>Dalbergieae</taxon>
        <taxon>Pterocarpus clade</taxon>
        <taxon>Arachis</taxon>
    </lineage>
</organism>
<evidence type="ECO:0000256" key="2">
    <source>
        <dbReference type="ARBA" id="ARBA00022723"/>
    </source>
</evidence>
<dbReference type="InterPro" id="IPR006121">
    <property type="entry name" value="HMA_dom"/>
</dbReference>
<dbReference type="EMBL" id="SDMP01000016">
    <property type="protein sequence ID" value="RYR04611.1"/>
    <property type="molecule type" value="Genomic_DNA"/>
</dbReference>
<evidence type="ECO:0000256" key="3">
    <source>
        <dbReference type="ARBA" id="ARBA00023288"/>
    </source>
</evidence>
<keyword evidence="2" id="KW-0479">Metal-binding</keyword>
<keyword evidence="1" id="KW-0488">Methylation</keyword>
<evidence type="ECO:0000313" key="8">
    <source>
        <dbReference type="Proteomes" id="UP000289738"/>
    </source>
</evidence>
<dbReference type="Gramene" id="arahy.Tifrunner.gnm2.ann2.Ah16g385200.1">
    <property type="protein sequence ID" value="arahy.Tifrunner.gnm2.ann2.Ah16g385200.1-CDS"/>
    <property type="gene ID" value="arahy.Tifrunner.gnm2.ann2.Ah16g385200"/>
</dbReference>
<evidence type="ECO:0000256" key="1">
    <source>
        <dbReference type="ARBA" id="ARBA00022481"/>
    </source>
</evidence>
<evidence type="ECO:0000313" key="7">
    <source>
        <dbReference type="EMBL" id="RYR04611.1"/>
    </source>
</evidence>
<dbReference type="InterPro" id="IPR036163">
    <property type="entry name" value="HMA_dom_sf"/>
</dbReference>
<evidence type="ECO:0000256" key="4">
    <source>
        <dbReference type="ARBA" id="ARBA00023289"/>
    </source>
</evidence>
<comment type="caution">
    <text evidence="7">The sequence shown here is derived from an EMBL/GenBank/DDBJ whole genome shotgun (WGS) entry which is preliminary data.</text>
</comment>
<comment type="similarity">
    <text evidence="5">Belongs to the HIPP family.</text>
</comment>
<keyword evidence="4" id="KW-0636">Prenylation</keyword>
<dbReference type="CDD" id="cd00371">
    <property type="entry name" value="HMA"/>
    <property type="match status" value="1"/>
</dbReference>
<feature type="domain" description="HMA" evidence="6">
    <location>
        <begin position="7"/>
        <end position="71"/>
    </location>
</feature>
<dbReference type="PROSITE" id="PS50846">
    <property type="entry name" value="HMA_2"/>
    <property type="match status" value="1"/>
</dbReference>
<keyword evidence="8" id="KW-1185">Reference proteome</keyword>
<dbReference type="Proteomes" id="UP000289738">
    <property type="component" value="Chromosome B06"/>
</dbReference>
<keyword evidence="3" id="KW-0449">Lipoprotein</keyword>
<evidence type="ECO:0000256" key="5">
    <source>
        <dbReference type="ARBA" id="ARBA00024045"/>
    </source>
</evidence>
<dbReference type="STRING" id="3818.A0A444YRR1"/>
<proteinExistence type="inferred from homology"/>
<protein>
    <recommendedName>
        <fullName evidence="6">HMA domain-containing protein</fullName>
    </recommendedName>
</protein>
<reference evidence="7 8" key="1">
    <citation type="submission" date="2019-01" db="EMBL/GenBank/DDBJ databases">
        <title>Sequencing of cultivated peanut Arachis hypogaea provides insights into genome evolution and oil improvement.</title>
        <authorList>
            <person name="Chen X."/>
        </authorList>
    </citation>
    <scope>NUCLEOTIDE SEQUENCE [LARGE SCALE GENOMIC DNA]</scope>
    <source>
        <strain evidence="8">cv. Fuhuasheng</strain>
        <tissue evidence="7">Leaves</tissue>
    </source>
</reference>
<dbReference type="PANTHER" id="PTHR45868:SF14">
    <property type="entry name" value="OS08G0205500 PROTEIN"/>
    <property type="match status" value="1"/>
</dbReference>
<gene>
    <name evidence="7" type="ORF">Ahy_B06g084384</name>
</gene>
<sequence>MSKDVVLKKIELKVSTNCCEGCKKKINKVLGSMEGVVKTDIDPFHPKVTVLGNLNPKDLIKKLQKAGKHAALSSYEELKEEKKDTTTAIATREKEKESANNDCDIRIEKTNKDTIEVVEDGKGDKDPNMSTITASNNQDLHHVKVYPNMNLYRHVKTHPRKFCYIAQPYYYVAASYPDDDEEESCHFQEPRFQPPLERPRVRAEDYFSDDNTMGCHVM</sequence>
<dbReference type="Gene3D" id="3.30.70.100">
    <property type="match status" value="1"/>
</dbReference>
<dbReference type="SUPFAM" id="SSF55008">
    <property type="entry name" value="HMA, heavy metal-associated domain"/>
    <property type="match status" value="1"/>
</dbReference>
<dbReference type="SMR" id="A0A444YRR1"/>
<dbReference type="Pfam" id="PF00403">
    <property type="entry name" value="HMA"/>
    <property type="match status" value="1"/>
</dbReference>
<dbReference type="PANTHER" id="PTHR45868">
    <property type="entry name" value="HEAVY METAL-ASSOCIATED ISOPRENYLATED PLANT PROTEIN 33-RELATED"/>
    <property type="match status" value="1"/>
</dbReference>
<dbReference type="AlphaFoldDB" id="A0A444YRR1"/>
<name>A0A444YRR1_ARAHY</name>
<accession>A0A444YRR1</accession>